<proteinExistence type="inferred from homology"/>
<dbReference type="GO" id="GO:0005634">
    <property type="term" value="C:nucleus"/>
    <property type="evidence" value="ECO:0007669"/>
    <property type="project" value="TreeGrafter"/>
</dbReference>
<evidence type="ECO:0000259" key="8">
    <source>
        <dbReference type="Pfam" id="PF03159"/>
    </source>
</evidence>
<dbReference type="FunFam" id="3.40.50.12390:FF:000002">
    <property type="entry name" value="5'-3' exoribonuclease 1"/>
    <property type="match status" value="1"/>
</dbReference>
<reference evidence="13" key="1">
    <citation type="journal article" date="2023" name="PhytoFront">
        <title>Draft Genome Resources of Seven Strains of Tilletia horrida, Causal Agent of Kernel Smut of Rice.</title>
        <authorList>
            <person name="Khanal S."/>
            <person name="Antony Babu S."/>
            <person name="Zhou X.G."/>
        </authorList>
    </citation>
    <scope>NUCLEOTIDE SEQUENCE</scope>
    <source>
        <strain evidence="13">TX6</strain>
    </source>
</reference>
<dbReference type="EMBL" id="JAPDMZ010000094">
    <property type="protein sequence ID" value="KAK0550358.1"/>
    <property type="molecule type" value="Genomic_DNA"/>
</dbReference>
<protein>
    <recommendedName>
        <fullName evidence="6">5'-3' exoribonuclease 1</fullName>
        <ecNumber evidence="6">3.1.13.-</ecNumber>
    </recommendedName>
</protein>
<feature type="compositionally biased region" description="Polar residues" evidence="7">
    <location>
        <begin position="1352"/>
        <end position="1377"/>
    </location>
</feature>
<keyword evidence="2" id="KW-0507">mRNA processing</keyword>
<dbReference type="InterPro" id="IPR041106">
    <property type="entry name" value="XRN1_D2_D3"/>
</dbReference>
<keyword evidence="6" id="KW-0694">RNA-binding</keyword>
<feature type="region of interest" description="Disordered" evidence="7">
    <location>
        <begin position="1400"/>
        <end position="1478"/>
    </location>
</feature>
<dbReference type="GO" id="GO:0005737">
    <property type="term" value="C:cytoplasm"/>
    <property type="evidence" value="ECO:0007669"/>
    <property type="project" value="UniProtKB-SubCell"/>
</dbReference>
<feature type="domain" description="5'-3' exoribonuclease 1 D1" evidence="11">
    <location>
        <begin position="756"/>
        <end position="946"/>
    </location>
</feature>
<dbReference type="Pfam" id="PF03159">
    <property type="entry name" value="XRN_N"/>
    <property type="match status" value="1"/>
</dbReference>
<evidence type="ECO:0000256" key="4">
    <source>
        <dbReference type="ARBA" id="ARBA00022801"/>
    </source>
</evidence>
<keyword evidence="14" id="KW-1185">Reference proteome</keyword>
<dbReference type="InterPro" id="IPR041385">
    <property type="entry name" value="SH3_12"/>
</dbReference>
<dbReference type="FunFam" id="1.25.40.1050:FF:000002">
    <property type="entry name" value="5'-3' exoribonuclease"/>
    <property type="match status" value="1"/>
</dbReference>
<feature type="compositionally biased region" description="Gly residues" evidence="7">
    <location>
        <begin position="1405"/>
        <end position="1428"/>
    </location>
</feature>
<keyword evidence="3 6" id="KW-0540">Nuclease</keyword>
<dbReference type="GO" id="GO:0003723">
    <property type="term" value="F:RNA binding"/>
    <property type="evidence" value="ECO:0007669"/>
    <property type="project" value="UniProtKB-KW"/>
</dbReference>
<comment type="caution">
    <text evidence="13">The sequence shown here is derived from an EMBL/GenBank/DDBJ whole genome shotgun (WGS) entry which is preliminary data.</text>
</comment>
<dbReference type="PIRSF" id="PIRSF006743">
    <property type="entry name" value="Exonuclease_Xnr1"/>
    <property type="match status" value="1"/>
</dbReference>
<dbReference type="InterPro" id="IPR047008">
    <property type="entry name" value="XRN1_SH3_sf"/>
</dbReference>
<dbReference type="Proteomes" id="UP001176517">
    <property type="component" value="Unassembled WGS sequence"/>
</dbReference>
<dbReference type="Gene3D" id="3.40.50.12390">
    <property type="match status" value="2"/>
</dbReference>
<dbReference type="InterPro" id="IPR016494">
    <property type="entry name" value="5_3_exoribonuclease_1"/>
</dbReference>
<dbReference type="Pfam" id="PF18332">
    <property type="entry name" value="XRN1_D1"/>
    <property type="match status" value="1"/>
</dbReference>
<dbReference type="InterPro" id="IPR047007">
    <property type="entry name" value="XRN1_D1_sf"/>
</dbReference>
<feature type="compositionally biased region" description="Gly residues" evidence="7">
    <location>
        <begin position="1456"/>
        <end position="1478"/>
    </location>
</feature>
<dbReference type="InterPro" id="IPR014722">
    <property type="entry name" value="Rib_uL2_dom2"/>
</dbReference>
<feature type="domain" description="Xrn1 helical" evidence="9">
    <location>
        <begin position="272"/>
        <end position="711"/>
    </location>
</feature>
<feature type="domain" description="Exoribonuclease Xrn1 D2/D3" evidence="12">
    <location>
        <begin position="951"/>
        <end position="1165"/>
    </location>
</feature>
<feature type="compositionally biased region" description="Gly residues" evidence="7">
    <location>
        <begin position="1293"/>
        <end position="1305"/>
    </location>
</feature>
<feature type="region of interest" description="Disordered" evidence="7">
    <location>
        <begin position="462"/>
        <end position="481"/>
    </location>
</feature>
<evidence type="ECO:0000256" key="1">
    <source>
        <dbReference type="ARBA" id="ARBA00006994"/>
    </source>
</evidence>
<dbReference type="GO" id="GO:0000184">
    <property type="term" value="P:nuclear-transcribed mRNA catabolic process, nonsense-mediated decay"/>
    <property type="evidence" value="ECO:0007669"/>
    <property type="project" value="UniProtKB-KW"/>
</dbReference>
<dbReference type="PANTHER" id="PTHR12341:SF7">
    <property type="entry name" value="5'-3' EXORIBONUCLEASE 1"/>
    <property type="match status" value="1"/>
</dbReference>
<dbReference type="EC" id="3.1.13.-" evidence="6"/>
<evidence type="ECO:0000259" key="12">
    <source>
        <dbReference type="Pfam" id="PF18334"/>
    </source>
</evidence>
<evidence type="ECO:0000256" key="5">
    <source>
        <dbReference type="ARBA" id="ARBA00022839"/>
    </source>
</evidence>
<dbReference type="Pfam" id="PF18129">
    <property type="entry name" value="SH3_12"/>
    <property type="match status" value="1"/>
</dbReference>
<dbReference type="CDD" id="cd18673">
    <property type="entry name" value="PIN_XRN1-2-like"/>
    <property type="match status" value="1"/>
</dbReference>
<evidence type="ECO:0000256" key="3">
    <source>
        <dbReference type="ARBA" id="ARBA00022722"/>
    </source>
</evidence>
<dbReference type="Gene3D" id="1.25.40.1050">
    <property type="match status" value="1"/>
</dbReference>
<dbReference type="GO" id="GO:0016075">
    <property type="term" value="P:rRNA catabolic process"/>
    <property type="evidence" value="ECO:0007669"/>
    <property type="project" value="TreeGrafter"/>
</dbReference>
<dbReference type="Gene3D" id="2.30.30.30">
    <property type="match status" value="1"/>
</dbReference>
<dbReference type="Gene3D" id="2.30.30.750">
    <property type="match status" value="1"/>
</dbReference>
<comment type="subcellular location">
    <subcellularLocation>
        <location evidence="6">Cytoplasm</location>
    </subcellularLocation>
</comment>
<keyword evidence="6" id="KW-0963">Cytoplasm</keyword>
<dbReference type="Pfam" id="PF17846">
    <property type="entry name" value="XRN_M"/>
    <property type="match status" value="1"/>
</dbReference>
<dbReference type="Pfam" id="PF18334">
    <property type="entry name" value="XRN1_D2_D3"/>
    <property type="match status" value="1"/>
</dbReference>
<comment type="similarity">
    <text evidence="1">Belongs to the 5'-3' exonuclease family. XRN2/RAT1 subfamily.</text>
</comment>
<dbReference type="PANTHER" id="PTHR12341">
    <property type="entry name" value="5'-&gt;3' EXORIBONUCLEASE"/>
    <property type="match status" value="1"/>
</dbReference>
<evidence type="ECO:0000256" key="7">
    <source>
        <dbReference type="SAM" id="MobiDB-lite"/>
    </source>
</evidence>
<dbReference type="InterPro" id="IPR027073">
    <property type="entry name" value="5_3_exoribonuclease"/>
</dbReference>
<organism evidence="13 14">
    <name type="scientific">Tilletia horrida</name>
    <dbReference type="NCBI Taxonomy" id="155126"/>
    <lineage>
        <taxon>Eukaryota</taxon>
        <taxon>Fungi</taxon>
        <taxon>Dikarya</taxon>
        <taxon>Basidiomycota</taxon>
        <taxon>Ustilaginomycotina</taxon>
        <taxon>Exobasidiomycetes</taxon>
        <taxon>Tilletiales</taxon>
        <taxon>Tilletiaceae</taxon>
        <taxon>Tilletia</taxon>
    </lineage>
</organism>
<evidence type="ECO:0000259" key="9">
    <source>
        <dbReference type="Pfam" id="PF17846"/>
    </source>
</evidence>
<feature type="compositionally biased region" description="Low complexity" evidence="7">
    <location>
        <begin position="1378"/>
        <end position="1387"/>
    </location>
</feature>
<dbReference type="InterPro" id="IPR041412">
    <property type="entry name" value="Xrn1_helical"/>
</dbReference>
<feature type="domain" description="Xrn1 N-terminal" evidence="8">
    <location>
        <begin position="1"/>
        <end position="227"/>
    </location>
</feature>
<evidence type="ECO:0000313" key="14">
    <source>
        <dbReference type="Proteomes" id="UP001176517"/>
    </source>
</evidence>
<dbReference type="InterPro" id="IPR040992">
    <property type="entry name" value="XRN1_D1"/>
</dbReference>
<evidence type="ECO:0000256" key="2">
    <source>
        <dbReference type="ARBA" id="ARBA00022664"/>
    </source>
</evidence>
<comment type="function">
    <text evidence="6">Multifunctional protein that exhibits several independent functions at different levels of the cellular processes. 5'-3' exonuclease component of the nonsense-mediated mRNA decay (NMD) which is a highly conserved mRNA degradation pathway, an RNA surveillance system whose role is to identify and rid cells of mRNA with premature termination codons and thus prevents accumulation of potentially harmful truncated proteins.</text>
</comment>
<keyword evidence="4 6" id="KW-0378">Hydrolase</keyword>
<evidence type="ECO:0000259" key="11">
    <source>
        <dbReference type="Pfam" id="PF18332"/>
    </source>
</evidence>
<accession>A0AAN6GRR0</accession>
<feature type="compositionally biased region" description="Gly residues" evidence="7">
    <location>
        <begin position="1335"/>
        <end position="1351"/>
    </location>
</feature>
<gene>
    <name evidence="13" type="primary">exo2</name>
    <name evidence="13" type="ORF">OC846_003693</name>
</gene>
<keyword evidence="5 6" id="KW-0269">Exonuclease</keyword>
<dbReference type="InterPro" id="IPR004859">
    <property type="entry name" value="Xrn1_N"/>
</dbReference>
<dbReference type="GO" id="GO:0004534">
    <property type="term" value="F:5'-3' RNA exonuclease activity"/>
    <property type="evidence" value="ECO:0007669"/>
    <property type="project" value="TreeGrafter"/>
</dbReference>
<keyword evidence="6" id="KW-0866">Nonsense-mediated mRNA decay</keyword>
<dbReference type="CDD" id="cd09897">
    <property type="entry name" value="H3TH_FEN1-XPG-like"/>
    <property type="match status" value="1"/>
</dbReference>
<feature type="compositionally biased region" description="Acidic residues" evidence="7">
    <location>
        <begin position="466"/>
        <end position="481"/>
    </location>
</feature>
<sequence>MGIPKFFRYTSERYPLISQLIEENKIPEFDALYLDMNGIIHNCSHPDDSNASFRISEEDIFLAIFAYIEHVFGKIKPKKLFYLAVDGVAPRAKMNQQRSRRFRTAKEAKDTRDAALRKGEILPDDPPFDSNCITPGTPFMTRLSQALAYFIGKKVTEDAAWREVEVILSGHEVPGEGEHKIIEHIRLSKAQPGYNPNTRHCMYGLDADLIMLGLLSHDPHFCLLREEVQFGPSRKAKKSLDKQNFYLLHLSLFREYLDLEFQDLKSVLPFPYDLEHIIDDFILLNIFVGNDFLPHLPGLHINKGALNLLFRIYKKVLPVAGGYLNESGTLRVDRLQLILTELALWEKEEFEKEQADSSWIRGKQTKHVRASERAHAEKVQSTMTSAQHEIFKKVRDFVLARRPQKGSAFSAATAPRQMFLSADKPARDRSFLQRLTGDLRLKLSFDEYDPVADAPAIAISVPSLGADDDDEDAEAEEIELGADPESIKAIDRVLAKYSKMTVEADTRSKKGSNGAQQPSSSDSGDDEEEDFYERKLRLAMEHEKTQYYKEKMELDFKSSEDIDTLAFRYIEGLQWVLKYYYSGVASWGWFYNYHYAPQITDLKDVAEMRFNFDLGTPFRPFDQLMGVLPAASSAHIPEPFRDLMTNPESPIKHFYPDNFEADLNGKSADWEAVVKIPFIDEKKLLEALDKRAVLLTAEEKARNTHGVSSRFTYDEKETHLLASPVPGVFPDITHSRAKIAVHQLPKLTDDIKLIEGLLAGVQLGVEALAGFPSLMTLPHFAHLGFHAVNVFQSDSRAESIVLTLKSGHDGKKSEEIAAKYVGQKVYHSWPFLAEGRCVAMTDGLFKYELGSVGAHQQIIKNPMSSTDISAWARKKDRIEHTYSKRFAVITGPIDVLLHVQPLRGLKRTEDGAFLKDFEDNPDQQIDLALQLTVGSILSEDPRYAEQPAVDLQDDFPQGTDVFFLGDKLYGSPAKVASVSQDRVDIHVYHFEQQVRENAAISRMVSGGITERYLPSYAVSKRVGLSALALSKITSSLKMSHGNSSANVGLNLKFESKGEKVLGYSRKSATGWEFSDKAIALIQEYNENFPEIGQRIAQRPRDDLSTAAVFFGEDDAAERFRELKHWIKEAGVRDLEAVPLFAETLSKQTIGVLEPFTERLALAKASPDGRAKLRKMLIKGLPRTALLKPAHAPFRLQGQRFALGDRVMVVHDSGNVPLAALGVIVGVKPGNLDVLFDLPYMSGTTLEGRCSPRRGGSVPPSSLLNLTQPHLVVKNGETSSAAALAPPTQPASSGRGGPGGARGGYTNGHVNSNYQPYHPPNAFRPARGGAVPTGPSGRGRGGAGFGRGGGQHHGNNAAVSSNVSFGSVASGQVQPTQEQARAAAARQASMNPHLSILSSNVPAGPAAGGRGGFGRGGRGGAFGARGGVHGVPRGPAADHNGFSGGFQGSNGHAPARGSGGFRGAGRGGRGRGGGPHASG</sequence>
<feature type="region of interest" description="Disordered" evidence="7">
    <location>
        <begin position="1279"/>
        <end position="1387"/>
    </location>
</feature>
<dbReference type="GO" id="GO:0006397">
    <property type="term" value="P:mRNA processing"/>
    <property type="evidence" value="ECO:0007669"/>
    <property type="project" value="UniProtKB-KW"/>
</dbReference>
<evidence type="ECO:0000259" key="10">
    <source>
        <dbReference type="Pfam" id="PF18129"/>
    </source>
</evidence>
<dbReference type="Gene3D" id="2.170.260.40">
    <property type="match status" value="1"/>
</dbReference>
<evidence type="ECO:0000256" key="6">
    <source>
        <dbReference type="PIRNR" id="PIRNR006743"/>
    </source>
</evidence>
<name>A0AAN6GRR0_9BASI</name>
<feature type="region of interest" description="Disordered" evidence="7">
    <location>
        <begin position="505"/>
        <end position="528"/>
    </location>
</feature>
<evidence type="ECO:0000313" key="13">
    <source>
        <dbReference type="EMBL" id="KAK0550358.1"/>
    </source>
</evidence>
<feature type="domain" description="5'-3' exoribonuclease 1 SH3-like" evidence="10">
    <location>
        <begin position="1198"/>
        <end position="1264"/>
    </location>
</feature>